<dbReference type="AlphaFoldDB" id="A0A5N6X4J8"/>
<reference evidence="2" key="1">
    <citation type="submission" date="2019-04" db="EMBL/GenBank/DDBJ databases">
        <title>Friends and foes A comparative genomics studyof 23 Aspergillus species from section Flavi.</title>
        <authorList>
            <consortium name="DOE Joint Genome Institute"/>
            <person name="Kjaerbolling I."/>
            <person name="Vesth T."/>
            <person name="Frisvad J.C."/>
            <person name="Nybo J.L."/>
            <person name="Theobald S."/>
            <person name="Kildgaard S."/>
            <person name="Isbrandt T."/>
            <person name="Kuo A."/>
            <person name="Sato A."/>
            <person name="Lyhne E.K."/>
            <person name="Kogle M.E."/>
            <person name="Wiebenga A."/>
            <person name="Kun R.S."/>
            <person name="Lubbers R.J."/>
            <person name="Makela M.R."/>
            <person name="Barry K."/>
            <person name="Chovatia M."/>
            <person name="Clum A."/>
            <person name="Daum C."/>
            <person name="Haridas S."/>
            <person name="He G."/>
            <person name="LaButti K."/>
            <person name="Lipzen A."/>
            <person name="Mondo S."/>
            <person name="Riley R."/>
            <person name="Salamov A."/>
            <person name="Simmons B.A."/>
            <person name="Magnuson J.K."/>
            <person name="Henrissat B."/>
            <person name="Mortensen U.H."/>
            <person name="Larsen T.O."/>
            <person name="Devries R.P."/>
            <person name="Grigoriev I.V."/>
            <person name="Machida M."/>
            <person name="Baker S.E."/>
            <person name="Andersen M.R."/>
        </authorList>
    </citation>
    <scope>NUCLEOTIDE SEQUENCE [LARGE SCALE GENOMIC DNA]</scope>
    <source>
        <strain evidence="2">CBS 130017</strain>
    </source>
</reference>
<evidence type="ECO:0000313" key="2">
    <source>
        <dbReference type="Proteomes" id="UP000325945"/>
    </source>
</evidence>
<sequence length="146" mass="16713">MYGEVSTLDHIIAQHGLRTVKIEQLPSSLQKSKTEPPPTIEDLQREIGRLRQELAFHQDVQVAFIKLLDDSREAYRLIQEALRTATIPNHPDYTTTMLCLTVRKTGFMIKSALRQVSERLSASEVQLLNSYGIFMDDTFLDDHTIL</sequence>
<keyword evidence="2" id="KW-1185">Reference proteome</keyword>
<dbReference type="EMBL" id="ML741795">
    <property type="protein sequence ID" value="KAE8327059.1"/>
    <property type="molecule type" value="Genomic_DNA"/>
</dbReference>
<organism evidence="1 2">
    <name type="scientific">Aspergillus sergii</name>
    <dbReference type="NCBI Taxonomy" id="1034303"/>
    <lineage>
        <taxon>Eukaryota</taxon>
        <taxon>Fungi</taxon>
        <taxon>Dikarya</taxon>
        <taxon>Ascomycota</taxon>
        <taxon>Pezizomycotina</taxon>
        <taxon>Eurotiomycetes</taxon>
        <taxon>Eurotiomycetidae</taxon>
        <taxon>Eurotiales</taxon>
        <taxon>Aspergillaceae</taxon>
        <taxon>Aspergillus</taxon>
        <taxon>Aspergillus subgen. Circumdati</taxon>
    </lineage>
</organism>
<proteinExistence type="predicted"/>
<name>A0A5N6X4J8_9EURO</name>
<protein>
    <submittedName>
        <fullName evidence="1">Uncharacterized protein</fullName>
    </submittedName>
</protein>
<accession>A0A5N6X4J8</accession>
<evidence type="ECO:0000313" key="1">
    <source>
        <dbReference type="EMBL" id="KAE8327059.1"/>
    </source>
</evidence>
<gene>
    <name evidence="1" type="ORF">BDV39DRAFT_205471</name>
</gene>
<dbReference type="Proteomes" id="UP000325945">
    <property type="component" value="Unassembled WGS sequence"/>
</dbReference>